<evidence type="ECO:0000313" key="3">
    <source>
        <dbReference type="Proteomes" id="UP000326170"/>
    </source>
</evidence>
<name>A0A5P9P609_9EURY</name>
<dbReference type="RefSeq" id="WP_152942227.1">
    <property type="nucleotide sequence ID" value="NZ_CP045488.1"/>
</dbReference>
<keyword evidence="3" id="KW-1185">Reference proteome</keyword>
<proteinExistence type="predicted"/>
<sequence length="158" mass="18959">MSISLRPETLEALTSEAEIQDFDSRSEYIRHILQSRHQIESIDQTKVQVVEEVAEQLKESHHGKISEIEDRLSEYELQLNDIHNISKKAREHHEFIEQTEDKISELASQVASNEEKLEEHRRRSHERDRERRNNEEEIRQLKRRIEGLQSELRDLRED</sequence>
<dbReference type="EMBL" id="CP045488">
    <property type="protein sequence ID" value="QFU83377.1"/>
    <property type="molecule type" value="Genomic_DNA"/>
</dbReference>
<reference evidence="2 3" key="1">
    <citation type="journal article" date="2007" name="Int. J. Syst. Evol. Microbiol.">
        <title>Natronorubrum sulfidifaciens sp. nov., an extremely haloalkaliphilic archaeon isolated from Aiding salt lake in Xin-Jiang, China.</title>
        <authorList>
            <person name="Cui H.L."/>
            <person name="Tohty D."/>
            <person name="Liu H.C."/>
            <person name="Liu S.J."/>
            <person name="Oren A."/>
            <person name="Zhou P.J."/>
        </authorList>
    </citation>
    <scope>NUCLEOTIDE SEQUENCE [LARGE SCALE GENOMIC DNA]</scope>
    <source>
        <strain evidence="2 3">7-3</strain>
    </source>
</reference>
<evidence type="ECO:0008006" key="4">
    <source>
        <dbReference type="Google" id="ProtNLM"/>
    </source>
</evidence>
<dbReference type="KEGG" id="nas:GCU68_12925"/>
<dbReference type="GeneID" id="42301961"/>
<protein>
    <recommendedName>
        <fullName evidence="4">Ribbon-helix-helix protein, CopG family</fullName>
    </recommendedName>
</protein>
<dbReference type="AlphaFoldDB" id="A0A5P9P609"/>
<feature type="compositionally biased region" description="Basic and acidic residues" evidence="1">
    <location>
        <begin position="113"/>
        <end position="138"/>
    </location>
</feature>
<dbReference type="OrthoDB" id="384960at2157"/>
<evidence type="ECO:0000256" key="1">
    <source>
        <dbReference type="SAM" id="MobiDB-lite"/>
    </source>
</evidence>
<accession>A0A5P9P609</accession>
<feature type="region of interest" description="Disordered" evidence="1">
    <location>
        <begin position="108"/>
        <end position="138"/>
    </location>
</feature>
<evidence type="ECO:0000313" key="2">
    <source>
        <dbReference type="EMBL" id="QFU83377.1"/>
    </source>
</evidence>
<gene>
    <name evidence="2" type="ORF">GCU68_12925</name>
</gene>
<organism evidence="2 3">
    <name type="scientific">Natronorubrum aibiense</name>
    <dbReference type="NCBI Taxonomy" id="348826"/>
    <lineage>
        <taxon>Archaea</taxon>
        <taxon>Methanobacteriati</taxon>
        <taxon>Methanobacteriota</taxon>
        <taxon>Stenosarchaea group</taxon>
        <taxon>Halobacteria</taxon>
        <taxon>Halobacteriales</taxon>
        <taxon>Natrialbaceae</taxon>
        <taxon>Natronorubrum</taxon>
    </lineage>
</organism>
<dbReference type="Proteomes" id="UP000326170">
    <property type="component" value="Chromosome"/>
</dbReference>